<organism evidence="2 3">
    <name type="scientific">Dichomitus squalens</name>
    <dbReference type="NCBI Taxonomy" id="114155"/>
    <lineage>
        <taxon>Eukaryota</taxon>
        <taxon>Fungi</taxon>
        <taxon>Dikarya</taxon>
        <taxon>Basidiomycota</taxon>
        <taxon>Agaricomycotina</taxon>
        <taxon>Agaricomycetes</taxon>
        <taxon>Polyporales</taxon>
        <taxon>Polyporaceae</taxon>
        <taxon>Dichomitus</taxon>
    </lineage>
</organism>
<dbReference type="AlphaFoldDB" id="A0A4Q9Q3A7"/>
<dbReference type="Proteomes" id="UP000292082">
    <property type="component" value="Unassembled WGS sequence"/>
</dbReference>
<evidence type="ECO:0000313" key="3">
    <source>
        <dbReference type="Proteomes" id="UP000292082"/>
    </source>
</evidence>
<dbReference type="STRING" id="114155.A0A4Q9Q3A7"/>
<feature type="compositionally biased region" description="Polar residues" evidence="1">
    <location>
        <begin position="364"/>
        <end position="382"/>
    </location>
</feature>
<keyword evidence="3" id="KW-1185">Reference proteome</keyword>
<feature type="region of interest" description="Disordered" evidence="1">
    <location>
        <begin position="397"/>
        <end position="514"/>
    </location>
</feature>
<name>A0A4Q9Q3A7_9APHY</name>
<feature type="compositionally biased region" description="Basic residues" evidence="1">
    <location>
        <begin position="260"/>
        <end position="275"/>
    </location>
</feature>
<evidence type="ECO:0000313" key="2">
    <source>
        <dbReference type="EMBL" id="TBU61732.1"/>
    </source>
</evidence>
<feature type="region of interest" description="Disordered" evidence="1">
    <location>
        <begin position="260"/>
        <end position="289"/>
    </location>
</feature>
<feature type="region of interest" description="Disordered" evidence="1">
    <location>
        <begin position="1"/>
        <end position="24"/>
    </location>
</feature>
<gene>
    <name evidence="2" type="ORF">BD310DRAFT_812828</name>
</gene>
<dbReference type="EMBL" id="ML145097">
    <property type="protein sequence ID" value="TBU61732.1"/>
    <property type="molecule type" value="Genomic_DNA"/>
</dbReference>
<feature type="region of interest" description="Disordered" evidence="1">
    <location>
        <begin position="342"/>
        <end position="385"/>
    </location>
</feature>
<sequence>EPMNTLYGRHTSPGDMTPEVASENPPCEQLPATSEMAQTLAENARLKAMLRNHGITIHLIPTATGIPHLPLGRAAAADERLHPDISACQNVPNWSSVCAPPLDRTASFPERNANGQVLVLPRREQDYPRAAKFWTKRKYEAWIKSDDFTVPGAIKGRQGPGRLKLANENVNVQFVVDAHGNVIDGDRAAAIRAEMRTWLRGRDHLLESWKGGATLQMKAELYAHMYTRFPELQLNDFDWKVEQIAIDLFSQFAAAVRRKTKSMKKKPSKKAKKHARESDGDIPCSSHGPVDLDDTFYQISGQSEDHVPPSVSLSSCVAIDSVFIQSLPSHMMREPDVISVRMSSETPTMSSSSQHPRQSDHVRGSSTSAIFSCSQPKDSAPTSMPDAIADACAAINTSRSEPNNEPEGVAAPTDSRGSSSEPNDPMVTRDADSGDGNSGDHRDSSLNIPNPLAGMWPASGPGPESPPKSRSPSAVPDLRSSAARKTLSAKPSKMDTQARVWPPTPSKTKPKDQCARIWKDRHPDGTEAEFDKYYKESIPTQNLRNKYVRNNGDLTAVSGRKRGTGSNGVRSMLNLSIYARLISQPHLQDD</sequence>
<feature type="compositionally biased region" description="Basic and acidic residues" evidence="1">
    <location>
        <begin position="427"/>
        <end position="444"/>
    </location>
</feature>
<protein>
    <submittedName>
        <fullName evidence="2">Uncharacterized protein</fullName>
    </submittedName>
</protein>
<reference evidence="2 3" key="1">
    <citation type="submission" date="2019-01" db="EMBL/GenBank/DDBJ databases">
        <title>Draft genome sequences of three monokaryotic isolates of the white-rot basidiomycete fungus Dichomitus squalens.</title>
        <authorList>
            <consortium name="DOE Joint Genome Institute"/>
            <person name="Lopez S.C."/>
            <person name="Andreopoulos B."/>
            <person name="Pangilinan J."/>
            <person name="Lipzen A."/>
            <person name="Riley R."/>
            <person name="Ahrendt S."/>
            <person name="Ng V."/>
            <person name="Barry K."/>
            <person name="Daum C."/>
            <person name="Grigoriev I.V."/>
            <person name="Hilden K.S."/>
            <person name="Makela M.R."/>
            <person name="de Vries R.P."/>
        </authorList>
    </citation>
    <scope>NUCLEOTIDE SEQUENCE [LARGE SCALE GENOMIC DNA]</scope>
    <source>
        <strain evidence="2 3">CBS 464.89</strain>
    </source>
</reference>
<accession>A0A4Q9Q3A7</accession>
<feature type="compositionally biased region" description="Low complexity" evidence="1">
    <location>
        <begin position="342"/>
        <end position="353"/>
    </location>
</feature>
<evidence type="ECO:0000256" key="1">
    <source>
        <dbReference type="SAM" id="MobiDB-lite"/>
    </source>
</evidence>
<proteinExistence type="predicted"/>
<feature type="non-terminal residue" evidence="2">
    <location>
        <position position="1"/>
    </location>
</feature>